<feature type="chain" id="PRO_5002977961" evidence="7">
    <location>
        <begin position="27"/>
        <end position="321"/>
    </location>
</feature>
<accession>C7LSR7</accession>
<keyword evidence="3" id="KW-0479">Metal-binding</keyword>
<evidence type="ECO:0000313" key="9">
    <source>
        <dbReference type="EMBL" id="ACU89458.1"/>
    </source>
</evidence>
<dbReference type="eggNOG" id="COG0437">
    <property type="taxonomic scope" value="Bacteria"/>
</dbReference>
<feature type="domain" description="4Fe-4S ferredoxin-type" evidence="8">
    <location>
        <begin position="39"/>
        <end position="69"/>
    </location>
</feature>
<dbReference type="Pfam" id="PF13247">
    <property type="entry name" value="Fer4_11"/>
    <property type="match status" value="1"/>
</dbReference>
<dbReference type="GO" id="GO:0030313">
    <property type="term" value="C:cell envelope"/>
    <property type="evidence" value="ECO:0007669"/>
    <property type="project" value="UniProtKB-SubCell"/>
</dbReference>
<dbReference type="Gene3D" id="3.30.70.20">
    <property type="match status" value="2"/>
</dbReference>
<gene>
    <name evidence="9" type="ordered locus">Dbac_1361</name>
</gene>
<reference evidence="9 10" key="1">
    <citation type="journal article" date="2009" name="Stand. Genomic Sci.">
        <title>Complete genome sequence of Desulfomicrobium baculatum type strain (X).</title>
        <authorList>
            <person name="Copeland A."/>
            <person name="Spring S."/>
            <person name="Goker M."/>
            <person name="Schneider S."/>
            <person name="Lapidus A."/>
            <person name="Del Rio T.G."/>
            <person name="Tice H."/>
            <person name="Cheng J.F."/>
            <person name="Chen F."/>
            <person name="Nolan M."/>
            <person name="Bruce D."/>
            <person name="Goodwin L."/>
            <person name="Pitluck S."/>
            <person name="Ivanova N."/>
            <person name="Mavrommatis K."/>
            <person name="Ovchinnikova G."/>
            <person name="Pati A."/>
            <person name="Chen A."/>
            <person name="Palaniappan K."/>
            <person name="Land M."/>
            <person name="Hauser L."/>
            <person name="Chang Y.J."/>
            <person name="Jeffries C.C."/>
            <person name="Meincke L."/>
            <person name="Sims D."/>
            <person name="Brettin T."/>
            <person name="Detter J.C."/>
            <person name="Han C."/>
            <person name="Chain P."/>
            <person name="Bristow J."/>
            <person name="Eisen J.A."/>
            <person name="Markowitz V."/>
            <person name="Hugenholtz P."/>
            <person name="Kyrpides N.C."/>
            <person name="Klenk H.P."/>
            <person name="Lucas S."/>
        </authorList>
    </citation>
    <scope>NUCLEOTIDE SEQUENCE [LARGE SCALE GENOMIC DNA]</scope>
    <source>
        <strain evidence="10">DSM 4028 / VKM B-1378 / X</strain>
    </source>
</reference>
<dbReference type="PROSITE" id="PS51318">
    <property type="entry name" value="TAT"/>
    <property type="match status" value="1"/>
</dbReference>
<evidence type="ECO:0000313" key="10">
    <source>
        <dbReference type="Proteomes" id="UP000002216"/>
    </source>
</evidence>
<dbReference type="EMBL" id="CP001629">
    <property type="protein sequence ID" value="ACU89458.1"/>
    <property type="molecule type" value="Genomic_DNA"/>
</dbReference>
<keyword evidence="6" id="KW-0411">Iron-sulfur</keyword>
<protein>
    <submittedName>
        <fullName evidence="9">Iron-sulfur cluster-binding protein</fullName>
    </submittedName>
</protein>
<keyword evidence="7" id="KW-0732">Signal</keyword>
<evidence type="ECO:0000256" key="3">
    <source>
        <dbReference type="ARBA" id="ARBA00022723"/>
    </source>
</evidence>
<dbReference type="InterPro" id="IPR006311">
    <property type="entry name" value="TAT_signal"/>
</dbReference>
<dbReference type="PANTHER" id="PTHR43545">
    <property type="entry name" value="FORMATE DEHYDROGENASE, NITRATE-INDUCIBLE, IRON-SULFUR SUBUNIT"/>
    <property type="match status" value="1"/>
</dbReference>
<keyword evidence="5" id="KW-0408">Iron</keyword>
<name>C7LSR7_DESBD</name>
<dbReference type="AlphaFoldDB" id="C7LSR7"/>
<dbReference type="PANTHER" id="PTHR43545:SF4">
    <property type="entry name" value="IRON-SULFUR PROTEIN"/>
    <property type="match status" value="1"/>
</dbReference>
<comment type="subcellular location">
    <subcellularLocation>
        <location evidence="1">Cell envelope</location>
    </subcellularLocation>
</comment>
<dbReference type="Pfam" id="PF00037">
    <property type="entry name" value="Fer4"/>
    <property type="match status" value="1"/>
</dbReference>
<sequence>MKVNRRHFLAAGLAAATAAVARPAAANTGGAATAEHVVLATLLDISKCIACGACVEACRETNGHKYPQPQKPFPKMYPAKVKAADWSDKQDVDDRLTPYNWLYIQTATGEYNGEPFELHIPRRCLHCQNPPCANLCPWGAASKDAKGIVSINDEICLGGSKCKDVCPWHIPERQTGVGLYLKLAPGFAGNGVMYKCDRCRDRVALGETPACIEVCPEGVQTIGPRDEILAQARELSTRTGGFIYGDTENGGTNTFYVSPVPFEALNQAIELGPGKPHLASVGNPFAKEELLARAVYGAPLVGIMAGVLHLVRGATSEDDHE</sequence>
<keyword evidence="2" id="KW-0004">4Fe-4S</keyword>
<feature type="domain" description="4Fe-4S ferredoxin-type" evidence="8">
    <location>
        <begin position="147"/>
        <end position="176"/>
    </location>
</feature>
<evidence type="ECO:0000256" key="4">
    <source>
        <dbReference type="ARBA" id="ARBA00022737"/>
    </source>
</evidence>
<keyword evidence="10" id="KW-1185">Reference proteome</keyword>
<feature type="domain" description="4Fe-4S ferredoxin-type" evidence="8">
    <location>
        <begin position="114"/>
        <end position="146"/>
    </location>
</feature>
<evidence type="ECO:0000256" key="6">
    <source>
        <dbReference type="ARBA" id="ARBA00023014"/>
    </source>
</evidence>
<dbReference type="InterPro" id="IPR017896">
    <property type="entry name" value="4Fe4S_Fe-S-bd"/>
</dbReference>
<proteinExistence type="predicted"/>
<dbReference type="RefSeq" id="WP_015773552.1">
    <property type="nucleotide sequence ID" value="NC_013173.1"/>
</dbReference>
<dbReference type="Proteomes" id="UP000002216">
    <property type="component" value="Chromosome"/>
</dbReference>
<dbReference type="GO" id="GO:0051539">
    <property type="term" value="F:4 iron, 4 sulfur cluster binding"/>
    <property type="evidence" value="ECO:0007669"/>
    <property type="project" value="UniProtKB-KW"/>
</dbReference>
<evidence type="ECO:0000256" key="1">
    <source>
        <dbReference type="ARBA" id="ARBA00004196"/>
    </source>
</evidence>
<dbReference type="HOGENOM" id="CLU_043374_0_1_7"/>
<dbReference type="PROSITE" id="PS51379">
    <property type="entry name" value="4FE4S_FER_2"/>
    <property type="match status" value="3"/>
</dbReference>
<dbReference type="SUPFAM" id="SSF54862">
    <property type="entry name" value="4Fe-4S ferredoxins"/>
    <property type="match status" value="1"/>
</dbReference>
<evidence type="ECO:0000256" key="7">
    <source>
        <dbReference type="SAM" id="SignalP"/>
    </source>
</evidence>
<dbReference type="InterPro" id="IPR051555">
    <property type="entry name" value="FDH_Electron_Transfer_Unit"/>
</dbReference>
<evidence type="ECO:0000259" key="8">
    <source>
        <dbReference type="PROSITE" id="PS51379"/>
    </source>
</evidence>
<evidence type="ECO:0000256" key="2">
    <source>
        <dbReference type="ARBA" id="ARBA00022485"/>
    </source>
</evidence>
<evidence type="ECO:0000256" key="5">
    <source>
        <dbReference type="ARBA" id="ARBA00023004"/>
    </source>
</evidence>
<feature type="signal peptide" evidence="7">
    <location>
        <begin position="1"/>
        <end position="26"/>
    </location>
</feature>
<dbReference type="STRING" id="525897.Dbac_1361"/>
<dbReference type="KEGG" id="dba:Dbac_1361"/>
<organism evidence="9 10">
    <name type="scientific">Desulfomicrobium baculatum (strain DSM 4028 / VKM B-1378 / X)</name>
    <name type="common">Desulfovibrio baculatus</name>
    <dbReference type="NCBI Taxonomy" id="525897"/>
    <lineage>
        <taxon>Bacteria</taxon>
        <taxon>Pseudomonadati</taxon>
        <taxon>Thermodesulfobacteriota</taxon>
        <taxon>Desulfovibrionia</taxon>
        <taxon>Desulfovibrionales</taxon>
        <taxon>Desulfomicrobiaceae</taxon>
        <taxon>Desulfomicrobium</taxon>
    </lineage>
</organism>
<keyword evidence="4" id="KW-0677">Repeat</keyword>
<dbReference type="GO" id="GO:0046872">
    <property type="term" value="F:metal ion binding"/>
    <property type="evidence" value="ECO:0007669"/>
    <property type="project" value="UniProtKB-KW"/>
</dbReference>
<dbReference type="OrthoDB" id="9789030at2"/>